<dbReference type="AlphaFoldDB" id="A0A846ZLZ7"/>
<dbReference type="GO" id="GO:0006508">
    <property type="term" value="P:proteolysis"/>
    <property type="evidence" value="ECO:0007669"/>
    <property type="project" value="UniProtKB-KW"/>
</dbReference>
<dbReference type="PANTHER" id="PTHR24260">
    <property type="match status" value="1"/>
</dbReference>
<dbReference type="InterPro" id="IPR009003">
    <property type="entry name" value="Peptidase_S1_PA"/>
</dbReference>
<dbReference type="PROSITE" id="PS50240">
    <property type="entry name" value="TRYPSIN_DOM"/>
    <property type="match status" value="1"/>
</dbReference>
<dbReference type="Gene3D" id="2.40.10.10">
    <property type="entry name" value="Trypsin-like serine proteases"/>
    <property type="match status" value="1"/>
</dbReference>
<dbReference type="PRINTS" id="PR00722">
    <property type="entry name" value="CHYMOTRYPSIN"/>
</dbReference>
<protein>
    <submittedName>
        <fullName evidence="3">Trypsin-like serine protease</fullName>
    </submittedName>
</protein>
<keyword evidence="3" id="KW-0378">Hydrolase</keyword>
<comment type="caution">
    <text evidence="3">The sequence shown here is derived from an EMBL/GenBank/DDBJ whole genome shotgun (WGS) entry which is preliminary data.</text>
</comment>
<name>A0A846ZLZ7_9GAMM</name>
<gene>
    <name evidence="3" type="ORF">HF690_05855</name>
</gene>
<dbReference type="PANTHER" id="PTHR24260:SF132">
    <property type="entry name" value="PEPTIDASE S1 DOMAIN-CONTAINING PROTEIN"/>
    <property type="match status" value="1"/>
</dbReference>
<keyword evidence="4" id="KW-1185">Reference proteome</keyword>
<dbReference type="InterPro" id="IPR051333">
    <property type="entry name" value="CLIP_Serine_Protease"/>
</dbReference>
<feature type="signal peptide" evidence="1">
    <location>
        <begin position="1"/>
        <end position="21"/>
    </location>
</feature>
<accession>A0A846ZLZ7</accession>
<proteinExistence type="predicted"/>
<keyword evidence="1" id="KW-0732">Signal</keyword>
<dbReference type="InterPro" id="IPR001254">
    <property type="entry name" value="Trypsin_dom"/>
</dbReference>
<dbReference type="RefSeq" id="WP_168608791.1">
    <property type="nucleotide sequence ID" value="NZ_JAAZQD010000002.1"/>
</dbReference>
<dbReference type="Proteomes" id="UP000541636">
    <property type="component" value="Unassembled WGS sequence"/>
</dbReference>
<keyword evidence="3" id="KW-0645">Protease</keyword>
<organism evidence="3 4">
    <name type="scientific">Oleiagrimonas citrea</name>
    <dbReference type="NCBI Taxonomy" id="1665687"/>
    <lineage>
        <taxon>Bacteria</taxon>
        <taxon>Pseudomonadati</taxon>
        <taxon>Pseudomonadota</taxon>
        <taxon>Gammaproteobacteria</taxon>
        <taxon>Lysobacterales</taxon>
        <taxon>Rhodanobacteraceae</taxon>
        <taxon>Oleiagrimonas</taxon>
    </lineage>
</organism>
<dbReference type="InterPro" id="IPR043504">
    <property type="entry name" value="Peptidase_S1_PA_chymotrypsin"/>
</dbReference>
<dbReference type="SUPFAM" id="SSF50494">
    <property type="entry name" value="Trypsin-like serine proteases"/>
    <property type="match status" value="1"/>
</dbReference>
<evidence type="ECO:0000313" key="3">
    <source>
        <dbReference type="EMBL" id="NKZ38481.1"/>
    </source>
</evidence>
<dbReference type="GO" id="GO:0004252">
    <property type="term" value="F:serine-type endopeptidase activity"/>
    <property type="evidence" value="ECO:0007669"/>
    <property type="project" value="InterPro"/>
</dbReference>
<feature type="domain" description="Peptidase S1" evidence="2">
    <location>
        <begin position="22"/>
        <end position="271"/>
    </location>
</feature>
<reference evidence="3 4" key="1">
    <citation type="journal article" date="2017" name="Int. J. Syst. Evol. Microbiol.">
        <title>Oleiagrimonas citrea sp. nov., a marine bacterium isolated from tidal flat sediment and emended description of the genus Oleiagrimonas Fang et al. 2015 and Oleiagrimonas soli.</title>
        <authorList>
            <person name="Yang S.H."/>
            <person name="Seo H.S."/>
            <person name="Seong C.N."/>
            <person name="Kwon K.K."/>
        </authorList>
    </citation>
    <scope>NUCLEOTIDE SEQUENCE [LARGE SCALE GENOMIC DNA]</scope>
    <source>
        <strain evidence="3 4">MEBiC09124</strain>
    </source>
</reference>
<dbReference type="Pfam" id="PF00089">
    <property type="entry name" value="Trypsin"/>
    <property type="match status" value="1"/>
</dbReference>
<dbReference type="SMART" id="SM00020">
    <property type="entry name" value="Tryp_SPc"/>
    <property type="match status" value="1"/>
</dbReference>
<sequence length="279" mass="30971">MQPIARLIVVSLLAISTAALAIVRRPGVPDARYRVERNALPALVNLPGEGHGALIAPQWVVTAGHATLGYDLKRVWIHSAWRTVDAVITYPGFKQQFAAFRKQAQEPTLAHWKKLHAGLEGMHDIALVHLRKPVTDVRPLTLYRDRDETGKVVQIFGAGATGDGRVGQYPHAPHRGELRRAYNRITRAHAQWLDYRFDCGKQALPLEGVLGDGDSGGPVLIRQRGEWKLAGLADWKHWPPGARTFRAGVCGQTFSNSRIAYYADWINRTLAAHAQLPSR</sequence>
<dbReference type="EMBL" id="JAAZQD010000002">
    <property type="protein sequence ID" value="NKZ38481.1"/>
    <property type="molecule type" value="Genomic_DNA"/>
</dbReference>
<feature type="chain" id="PRO_5032938106" evidence="1">
    <location>
        <begin position="22"/>
        <end position="279"/>
    </location>
</feature>
<evidence type="ECO:0000313" key="4">
    <source>
        <dbReference type="Proteomes" id="UP000541636"/>
    </source>
</evidence>
<evidence type="ECO:0000256" key="1">
    <source>
        <dbReference type="SAM" id="SignalP"/>
    </source>
</evidence>
<dbReference type="InterPro" id="IPR001314">
    <property type="entry name" value="Peptidase_S1A"/>
</dbReference>
<evidence type="ECO:0000259" key="2">
    <source>
        <dbReference type="PROSITE" id="PS50240"/>
    </source>
</evidence>